<dbReference type="PANTHER" id="PTHR46601:SF1">
    <property type="entry name" value="ADF-H DOMAIN-CONTAINING PROTEIN"/>
    <property type="match status" value="1"/>
</dbReference>
<dbReference type="PANTHER" id="PTHR46601">
    <property type="entry name" value="ULP_PROTEASE DOMAIN-CONTAINING PROTEIN"/>
    <property type="match status" value="1"/>
</dbReference>
<dbReference type="PRINTS" id="PR00449">
    <property type="entry name" value="RASTRNSFRMNG"/>
</dbReference>
<organism evidence="1 2">
    <name type="scientific">Mytilus coruscus</name>
    <name type="common">Sea mussel</name>
    <dbReference type="NCBI Taxonomy" id="42192"/>
    <lineage>
        <taxon>Eukaryota</taxon>
        <taxon>Metazoa</taxon>
        <taxon>Spiralia</taxon>
        <taxon>Lophotrochozoa</taxon>
        <taxon>Mollusca</taxon>
        <taxon>Bivalvia</taxon>
        <taxon>Autobranchia</taxon>
        <taxon>Pteriomorphia</taxon>
        <taxon>Mytilida</taxon>
        <taxon>Mytiloidea</taxon>
        <taxon>Mytilidae</taxon>
        <taxon>Mytilinae</taxon>
        <taxon>Mytilus</taxon>
    </lineage>
</organism>
<dbReference type="GO" id="GO:0005525">
    <property type="term" value="F:GTP binding"/>
    <property type="evidence" value="ECO:0007669"/>
    <property type="project" value="InterPro"/>
</dbReference>
<dbReference type="InterPro" id="IPR027417">
    <property type="entry name" value="P-loop_NTPase"/>
</dbReference>
<dbReference type="Pfam" id="PF00071">
    <property type="entry name" value="Ras"/>
    <property type="match status" value="1"/>
</dbReference>
<name>A0A6J8BYN9_MYTCO</name>
<dbReference type="SMART" id="SM00174">
    <property type="entry name" value="RHO"/>
    <property type="match status" value="1"/>
</dbReference>
<dbReference type="PROSITE" id="PS51419">
    <property type="entry name" value="RAB"/>
    <property type="match status" value="1"/>
</dbReference>
<dbReference type="NCBIfam" id="TIGR00231">
    <property type="entry name" value="small_GTP"/>
    <property type="match status" value="1"/>
</dbReference>
<gene>
    <name evidence="1" type="ORF">MCOR_24387</name>
</gene>
<dbReference type="CDD" id="cd00154">
    <property type="entry name" value="Rab"/>
    <property type="match status" value="1"/>
</dbReference>
<accession>A0A6J8BYN9</accession>
<protein>
    <submittedName>
        <fullName evidence="1">Uncharacterized protein</fullName>
    </submittedName>
</protein>
<dbReference type="Proteomes" id="UP000507470">
    <property type="component" value="Unassembled WGS sequence"/>
</dbReference>
<proteinExistence type="predicted"/>
<dbReference type="InterPro" id="IPR005225">
    <property type="entry name" value="Small_GTP-bd"/>
</dbReference>
<dbReference type="SMART" id="SM00173">
    <property type="entry name" value="RAS"/>
    <property type="match status" value="1"/>
</dbReference>
<evidence type="ECO:0000313" key="2">
    <source>
        <dbReference type="Proteomes" id="UP000507470"/>
    </source>
</evidence>
<keyword evidence="2" id="KW-1185">Reference proteome</keyword>
<dbReference type="AlphaFoldDB" id="A0A6J8BYN9"/>
<dbReference type="InterPro" id="IPR001806">
    <property type="entry name" value="Small_GTPase"/>
</dbReference>
<reference evidence="1 2" key="1">
    <citation type="submission" date="2020-06" db="EMBL/GenBank/DDBJ databases">
        <authorList>
            <person name="Li R."/>
            <person name="Bekaert M."/>
        </authorList>
    </citation>
    <scope>NUCLEOTIDE SEQUENCE [LARGE SCALE GENOMIC DNA]</scope>
    <source>
        <strain evidence="2">wild</strain>
    </source>
</reference>
<dbReference type="GO" id="GO:0003924">
    <property type="term" value="F:GTPase activity"/>
    <property type="evidence" value="ECO:0007669"/>
    <property type="project" value="InterPro"/>
</dbReference>
<sequence length="729" mass="83717">MFERCKPYFVRLVRPKDRQTCCCKYHVEFKTVFQSCMEFRKKLLIENEPNECYSTPVYDSISDVVNATLCEKVDGSHNLQCLKRNCSDCGVKILNFLPCELDVSDTAEFVKWEKFENVSVNVKGNKTIKKLMLVKKESQVGELFSYFRKLIETFPVHQHRATWQNEQFQNLVRNLPEKQCVCVHDFSENYRCSELTEIQSAYFQKTEVSVHVTILHRHALLEYDGVDSSEDFPEIITEQFFVISPDLVHDQYFVHQVRNYIAEYLQSVSYSVETMHEFTDGCSAQYKSRHCFGDISQTSDDFGYQHFTRNFFETSHAKGPQDAAGGIIKRQANCAILRGQTQIRTAKDLYEYANSFLTQPRSHCKRRIFRYAETIYRDNRLSFKPVPSIRSLHQCSNSIKTGGYTEWEMKREYRADAQENEENEQVSLQELVSVGQLVALYTDDDEEEYYMLKVEKSMETLRIDTTDSWGSLLPAGTPVFRGLYYNKTNSPFQYRLTMAGRALMAYGLNFMDNNNTIDTMATGTPTYKIILLGEYGVGKSSIFRRFLNGTFIEEPGKKSTIGLDQCSQTFGVHGINVKVTLWDTGGMERMSFIGSSFYRGAHAALLCYSVKNKETFTVLSQYILDIVINAEGAKIFLCGNMADGEGEDQVDKADIENFERECGNVLSGVYQISCKDNMGIYEMFKDIARVLHQESVGRMTLRREIGNVIRPGITPEGEEPCKKRCCSSS</sequence>
<dbReference type="Gene3D" id="3.40.50.300">
    <property type="entry name" value="P-loop containing nucleotide triphosphate hydrolases"/>
    <property type="match status" value="1"/>
</dbReference>
<dbReference type="SUPFAM" id="SSF52540">
    <property type="entry name" value="P-loop containing nucleoside triphosphate hydrolases"/>
    <property type="match status" value="1"/>
</dbReference>
<dbReference type="EMBL" id="CACVKT020004324">
    <property type="protein sequence ID" value="CAC5389188.1"/>
    <property type="molecule type" value="Genomic_DNA"/>
</dbReference>
<evidence type="ECO:0000313" key="1">
    <source>
        <dbReference type="EMBL" id="CAC5389188.1"/>
    </source>
</evidence>
<dbReference type="SMART" id="SM00175">
    <property type="entry name" value="RAB"/>
    <property type="match status" value="1"/>
</dbReference>
<dbReference type="FunFam" id="3.40.50.300:FF:001329">
    <property type="entry name" value="Small GTP-binding protein, putative"/>
    <property type="match status" value="1"/>
</dbReference>
<dbReference type="OrthoDB" id="28034at2759"/>